<keyword evidence="3" id="KW-1185">Reference proteome</keyword>
<sequence>MAGSMLVWSVYAKGRKQSQPRAVVHHMAEQPDKLEILDVLWASEADGTRLPVFRDDAAGRLRASEQHRAAALVDALPTRGGARGGVRGGVLDEAAVDDAFLAVHLELARLSEFVHVPQRMAQSLRPVVERLRESAEGPVRVVDLGCGIGYDTRILAATGALGPGVEYVGLDFNALLVDAARRLAHLEDIDVRFLVGDALDPELSMEDPDRTLVVSSGVLHHLGRDNLAPFFAQTARSGVAAFAHFDVDPGPWANVGAWVLHQTRMREPISRHDGSMSMRRAFTAKELLAHASLGVGAAYDLRCDEVTNLYPRPEQIVRPIIGLRRDLGDVP</sequence>
<dbReference type="InterPro" id="IPR029063">
    <property type="entry name" value="SAM-dependent_MTases_sf"/>
</dbReference>
<dbReference type="Pfam" id="PF13649">
    <property type="entry name" value="Methyltransf_25"/>
    <property type="match status" value="1"/>
</dbReference>
<dbReference type="Gene3D" id="3.40.50.150">
    <property type="entry name" value="Vaccinia Virus protein VP39"/>
    <property type="match status" value="1"/>
</dbReference>
<evidence type="ECO:0000313" key="2">
    <source>
        <dbReference type="EMBL" id="GAA5518860.1"/>
    </source>
</evidence>
<protein>
    <recommendedName>
        <fullName evidence="1">Methyltransferase domain-containing protein</fullName>
    </recommendedName>
</protein>
<evidence type="ECO:0000313" key="3">
    <source>
        <dbReference type="Proteomes" id="UP001426770"/>
    </source>
</evidence>
<dbReference type="EMBL" id="BAABRR010000005">
    <property type="protein sequence ID" value="GAA5518860.1"/>
    <property type="molecule type" value="Genomic_DNA"/>
</dbReference>
<dbReference type="CDD" id="cd02440">
    <property type="entry name" value="AdoMet_MTases"/>
    <property type="match status" value="1"/>
</dbReference>
<reference evidence="2 3" key="1">
    <citation type="submission" date="2024-02" db="EMBL/GenBank/DDBJ databases">
        <title>Lysinimicrobium sediminis NBRC 112286.</title>
        <authorList>
            <person name="Ichikawa N."/>
            <person name="Katano-Makiyama Y."/>
            <person name="Hidaka K."/>
        </authorList>
    </citation>
    <scope>NUCLEOTIDE SEQUENCE [LARGE SCALE GENOMIC DNA]</scope>
    <source>
        <strain evidence="2 3">NBRC 112286</strain>
    </source>
</reference>
<name>A0ABP9WGB0_9MICO</name>
<evidence type="ECO:0000259" key="1">
    <source>
        <dbReference type="Pfam" id="PF13649"/>
    </source>
</evidence>
<dbReference type="InterPro" id="IPR041698">
    <property type="entry name" value="Methyltransf_25"/>
</dbReference>
<feature type="domain" description="Methyltransferase" evidence="1">
    <location>
        <begin position="141"/>
        <end position="236"/>
    </location>
</feature>
<comment type="caution">
    <text evidence="2">The sequence shown here is derived from an EMBL/GenBank/DDBJ whole genome shotgun (WGS) entry which is preliminary data.</text>
</comment>
<dbReference type="SUPFAM" id="SSF53335">
    <property type="entry name" value="S-adenosyl-L-methionine-dependent methyltransferases"/>
    <property type="match status" value="1"/>
</dbReference>
<accession>A0ABP9WGB0</accession>
<proteinExistence type="predicted"/>
<dbReference type="Proteomes" id="UP001426770">
    <property type="component" value="Unassembled WGS sequence"/>
</dbReference>
<gene>
    <name evidence="2" type="ORF">Lsed01_01294</name>
</gene>
<organism evidence="2 3">
    <name type="scientific">Demequina sediminis</name>
    <dbReference type="NCBI Taxonomy" id="1930058"/>
    <lineage>
        <taxon>Bacteria</taxon>
        <taxon>Bacillati</taxon>
        <taxon>Actinomycetota</taxon>
        <taxon>Actinomycetes</taxon>
        <taxon>Micrococcales</taxon>
        <taxon>Demequinaceae</taxon>
        <taxon>Demequina</taxon>
    </lineage>
</organism>